<gene>
    <name evidence="1" type="ORF">Sv326_0075</name>
</gene>
<dbReference type="EMBL" id="CP058998">
    <property type="protein sequence ID" value="QLJ52250.1"/>
    <property type="molecule type" value="Genomic_DNA"/>
</dbReference>
<evidence type="ECO:0000313" key="2">
    <source>
        <dbReference type="Proteomes" id="UP000510821"/>
    </source>
</evidence>
<dbReference type="KEGG" id="flt:Sv326_0075"/>
<dbReference type="Proteomes" id="UP000510821">
    <property type="component" value="Chromosome"/>
</dbReference>
<name>A0A7D5XIX3_FERL1</name>
<sequence length="107" mass="12283">MSAPVVQKKEEGIEFDKAVIWNVLKKAQNEGQKYSRKDLRNDCTYIDHDGRWERAFSELVKEGKIVETDEKKKTGRFSSEKVLRAVEPSMKEDIEKVRGGASLHDEG</sequence>
<protein>
    <submittedName>
        <fullName evidence="1">Uncharacterized protein</fullName>
    </submittedName>
</protein>
<evidence type="ECO:0000313" key="1">
    <source>
        <dbReference type="EMBL" id="QLJ52250.1"/>
    </source>
</evidence>
<organism evidence="1 2">
    <name type="scientific">Fermentimicrarchaeum limneticum</name>
    <dbReference type="NCBI Taxonomy" id="2795018"/>
    <lineage>
        <taxon>Archaea</taxon>
        <taxon>Candidatus Micrarchaeota</taxon>
        <taxon>Candidatus Fermentimicrarchaeales</taxon>
        <taxon>Candidatus Fermentimicrarchaeaceae</taxon>
        <taxon>Candidatus Fermentimicrarchaeum</taxon>
    </lineage>
</organism>
<dbReference type="AlphaFoldDB" id="A0A7D5XIX3"/>
<proteinExistence type="predicted"/>
<accession>A0A7D5XIX3</accession>
<reference evidence="2" key="1">
    <citation type="submission" date="2020-07" db="EMBL/GenBank/DDBJ databases">
        <title>Metabolic diversity and evolutionary history of the archaeal phylum ###Micrarchaeota### uncovered from a freshwater lake metagenome.</title>
        <authorList>
            <person name="Kadnikov V.V."/>
            <person name="Savvichev A.S."/>
            <person name="Mardanov A.V."/>
            <person name="Beletsky A.V."/>
            <person name="Chupakov A.V."/>
            <person name="Kokryatskaya N.M."/>
            <person name="Pimenov N.V."/>
            <person name="Ravin N.V."/>
        </authorList>
    </citation>
    <scope>NUCLEOTIDE SEQUENCE [LARGE SCALE GENOMIC DNA]</scope>
</reference>